<evidence type="ECO:0000256" key="3">
    <source>
        <dbReference type="ARBA" id="ARBA00022691"/>
    </source>
</evidence>
<evidence type="ECO:0000313" key="6">
    <source>
        <dbReference type="Proteomes" id="UP001175227"/>
    </source>
</evidence>
<proteinExistence type="inferred from homology"/>
<dbReference type="InterPro" id="IPR051654">
    <property type="entry name" value="Meroterpenoid_MTases"/>
</dbReference>
<evidence type="ECO:0000256" key="4">
    <source>
        <dbReference type="ARBA" id="ARBA00038314"/>
    </source>
</evidence>
<gene>
    <name evidence="5" type="ORF">IW261DRAFT_1563449</name>
</gene>
<dbReference type="AlphaFoldDB" id="A0AA39PBU6"/>
<keyword evidence="6" id="KW-1185">Reference proteome</keyword>
<accession>A0AA39PBU6</accession>
<comment type="caution">
    <text evidence="5">The sequence shown here is derived from an EMBL/GenBank/DDBJ whole genome shotgun (WGS) entry which is preliminary data.</text>
</comment>
<dbReference type="PANTHER" id="PTHR35897:SF1">
    <property type="entry name" value="METHYLTRANSFERASE AUSD"/>
    <property type="match status" value="1"/>
</dbReference>
<evidence type="ECO:0000313" key="5">
    <source>
        <dbReference type="EMBL" id="KAK0480769.1"/>
    </source>
</evidence>
<dbReference type="InterPro" id="IPR029063">
    <property type="entry name" value="SAM-dependent_MTases_sf"/>
</dbReference>
<sequence>MSIPLEPELYGLSEDEAVFFKSQTGIEGDEELKNHILTVQAEAYKASLGPHQGSGRLNHRPPFSQIRPYPCIRIFSFLRLGISKHPSYQRFLAIGRECEGAIYVEIGCCFGNDARKAVADGYPVHQIIATDLHSEFWSLGHKLFKSTSDSFPARFITTDILHLKDSSENSTYTTISEVQSLTQLRGSVSAIHAAAFFHLFDEEQQLQIGKIMAMLLSSTPGSMIFGTHIGLPTKGHREAPITRAGRTRSMFCHSPESWRSMWDGVIFPKGTVDVEVSLKEVDLPDISGAKFCIFVWCITVQ</sequence>
<dbReference type="Proteomes" id="UP001175227">
    <property type="component" value="Unassembled WGS sequence"/>
</dbReference>
<keyword evidence="2" id="KW-0808">Transferase</keyword>
<dbReference type="Gene3D" id="3.40.50.150">
    <property type="entry name" value="Vaccinia Virus protein VP39"/>
    <property type="match status" value="1"/>
</dbReference>
<evidence type="ECO:0000256" key="1">
    <source>
        <dbReference type="ARBA" id="ARBA00005179"/>
    </source>
</evidence>
<dbReference type="SUPFAM" id="SSF53335">
    <property type="entry name" value="S-adenosyl-L-methionine-dependent methyltransferases"/>
    <property type="match status" value="1"/>
</dbReference>
<reference evidence="5" key="1">
    <citation type="submission" date="2023-06" db="EMBL/GenBank/DDBJ databases">
        <authorList>
            <consortium name="Lawrence Berkeley National Laboratory"/>
            <person name="Ahrendt S."/>
            <person name="Sahu N."/>
            <person name="Indic B."/>
            <person name="Wong-Bajracharya J."/>
            <person name="Merenyi Z."/>
            <person name="Ke H.-M."/>
            <person name="Monk M."/>
            <person name="Kocsube S."/>
            <person name="Drula E."/>
            <person name="Lipzen A."/>
            <person name="Balint B."/>
            <person name="Henrissat B."/>
            <person name="Andreopoulos B."/>
            <person name="Martin F.M."/>
            <person name="Harder C.B."/>
            <person name="Rigling D."/>
            <person name="Ford K.L."/>
            <person name="Foster G.D."/>
            <person name="Pangilinan J."/>
            <person name="Papanicolaou A."/>
            <person name="Barry K."/>
            <person name="LaButti K."/>
            <person name="Viragh M."/>
            <person name="Koriabine M."/>
            <person name="Yan M."/>
            <person name="Riley R."/>
            <person name="Champramary S."/>
            <person name="Plett K.L."/>
            <person name="Tsai I.J."/>
            <person name="Slot J."/>
            <person name="Sipos G."/>
            <person name="Plett J."/>
            <person name="Nagy L.G."/>
            <person name="Grigoriev I.V."/>
        </authorList>
    </citation>
    <scope>NUCLEOTIDE SEQUENCE</scope>
    <source>
        <strain evidence="5">ICMP 16352</strain>
    </source>
</reference>
<evidence type="ECO:0000256" key="2">
    <source>
        <dbReference type="ARBA" id="ARBA00022679"/>
    </source>
</evidence>
<dbReference type="EMBL" id="JAUEPR010000009">
    <property type="protein sequence ID" value="KAK0480769.1"/>
    <property type="molecule type" value="Genomic_DNA"/>
</dbReference>
<comment type="similarity">
    <text evidence="4">Belongs to the class I-like SAM-binding methyltransferase superfamily.</text>
</comment>
<comment type="pathway">
    <text evidence="1">Secondary metabolite biosynthesis.</text>
</comment>
<keyword evidence="3" id="KW-0949">S-adenosyl-L-methionine</keyword>
<dbReference type="GO" id="GO:0016740">
    <property type="term" value="F:transferase activity"/>
    <property type="evidence" value="ECO:0007669"/>
    <property type="project" value="UniProtKB-KW"/>
</dbReference>
<dbReference type="PANTHER" id="PTHR35897">
    <property type="entry name" value="METHYLTRANSFERASE AUSD"/>
    <property type="match status" value="1"/>
</dbReference>
<evidence type="ECO:0008006" key="7">
    <source>
        <dbReference type="Google" id="ProtNLM"/>
    </source>
</evidence>
<name>A0AA39PBU6_9AGAR</name>
<organism evidence="5 6">
    <name type="scientific">Armillaria novae-zelandiae</name>
    <dbReference type="NCBI Taxonomy" id="153914"/>
    <lineage>
        <taxon>Eukaryota</taxon>
        <taxon>Fungi</taxon>
        <taxon>Dikarya</taxon>
        <taxon>Basidiomycota</taxon>
        <taxon>Agaricomycotina</taxon>
        <taxon>Agaricomycetes</taxon>
        <taxon>Agaricomycetidae</taxon>
        <taxon>Agaricales</taxon>
        <taxon>Marasmiineae</taxon>
        <taxon>Physalacriaceae</taxon>
        <taxon>Armillaria</taxon>
    </lineage>
</organism>
<protein>
    <recommendedName>
        <fullName evidence="7">Methyltransferase domain-containing protein</fullName>
    </recommendedName>
</protein>